<keyword evidence="1" id="KW-1133">Transmembrane helix</keyword>
<dbReference type="InterPro" id="IPR046671">
    <property type="entry name" value="DUF6541"/>
</dbReference>
<feature type="transmembrane region" description="Helical" evidence="1">
    <location>
        <begin position="398"/>
        <end position="421"/>
    </location>
</feature>
<comment type="caution">
    <text evidence="2">The sequence shown here is derived from an EMBL/GenBank/DDBJ whole genome shotgun (WGS) entry which is preliminary data.</text>
</comment>
<feature type="transmembrane region" description="Helical" evidence="1">
    <location>
        <begin position="428"/>
        <end position="445"/>
    </location>
</feature>
<feature type="transmembrane region" description="Helical" evidence="1">
    <location>
        <begin position="465"/>
        <end position="484"/>
    </location>
</feature>
<feature type="transmembrane region" description="Helical" evidence="1">
    <location>
        <begin position="189"/>
        <end position="207"/>
    </location>
</feature>
<feature type="transmembrane region" description="Helical" evidence="1">
    <location>
        <begin position="301"/>
        <end position="321"/>
    </location>
</feature>
<dbReference type="Proteomes" id="UP001630303">
    <property type="component" value="Unassembled WGS sequence"/>
</dbReference>
<feature type="transmembrane region" description="Helical" evidence="1">
    <location>
        <begin position="276"/>
        <end position="295"/>
    </location>
</feature>
<evidence type="ECO:0000313" key="2">
    <source>
        <dbReference type="EMBL" id="MFM2721337.1"/>
    </source>
</evidence>
<feature type="transmembrane region" description="Helical" evidence="1">
    <location>
        <begin position="243"/>
        <end position="264"/>
    </location>
</feature>
<dbReference type="Pfam" id="PF20176">
    <property type="entry name" value="DUF6541"/>
    <property type="match status" value="1"/>
</dbReference>
<sequence length="675" mass="70597">MLDQWGSGLVVTMAAVLILLVPGLIVTWPLRLGLVERAAIAGVCSVLAIGVAGVGGGLIGAAWQPWHPLVPAALGAVLVRSLAPAAKGKLDDSGRRRWIATAWILSAVALTLVAFAAVPDPARVSQTYDNVFHLSAIAEIVAGRDASSLTLRSLIQPSSTFAYYPAGWHALVASVAMTTGASIPLATNATWIAVAVTIWMPGVAWLTQVLLRPVNAAVSAVVALPLSVAFVTMPYGLLTWGTLYPTFLATALLPAAVALPIVVARRARDSSAVRSWRSTVTGSLALGGAVFALAFAQPRVLASWMLLLVPAVVFGLLRVMGEAWRAGGARRRRLVRFVLGSGITLVVAAGAALLVAVRVLGVFDRPIEERLSGPQAQATQSIVDGLANGLFQAWPTGVGAQVTIPSLLLAAAVVTGIVFALRVPRLRWIVVAYAAVIVLFALAAGSDDVIAKLLTGVWYKDRYRLSSLVPVLGVPLAAVGIIGIGERLLARVTDGRTHLRAPAIALSGVVAAVSCVVMMMGGVTAGVGEVFRMPSSYATSEVVSEAQISLLGRLPDLVPEGQRVLGDPWDGSAWSRVYGDREPVFPHVNGIWDPDRSALARDLAAIGDDPRVCAALDRLRVRFVLYSPHALAGGDPAGNLFPGPHSAVEQGVFTPVARDADTVLYRIDQCGPLPG</sequence>
<gene>
    <name evidence="2" type="ORF">P5G46_12540</name>
</gene>
<keyword evidence="3" id="KW-1185">Reference proteome</keyword>
<feature type="transmembrane region" description="Helical" evidence="1">
    <location>
        <begin position="161"/>
        <end position="183"/>
    </location>
</feature>
<proteinExistence type="predicted"/>
<reference evidence="2 3" key="1">
    <citation type="submission" date="2023-03" db="EMBL/GenBank/DDBJ databases">
        <title>MT1 and MT2 Draft Genomes of Novel Species.</title>
        <authorList>
            <person name="Venkateswaran K."/>
        </authorList>
    </citation>
    <scope>NUCLEOTIDE SEQUENCE [LARGE SCALE GENOMIC DNA]</scope>
    <source>
        <strain evidence="2 3">IF8SW-P5</strain>
    </source>
</reference>
<feature type="transmembrane region" description="Helical" evidence="1">
    <location>
        <begin position="98"/>
        <end position="118"/>
    </location>
</feature>
<dbReference type="RefSeq" id="WP_408905831.1">
    <property type="nucleotide sequence ID" value="NZ_JAROCE010000004.1"/>
</dbReference>
<evidence type="ECO:0000313" key="3">
    <source>
        <dbReference type="Proteomes" id="UP001630303"/>
    </source>
</evidence>
<evidence type="ECO:0008006" key="4">
    <source>
        <dbReference type="Google" id="ProtNLM"/>
    </source>
</evidence>
<organism evidence="2 3">
    <name type="scientific">Microbacterium mcarthurae</name>
    <dbReference type="NCBI Taxonomy" id="3035918"/>
    <lineage>
        <taxon>Bacteria</taxon>
        <taxon>Bacillati</taxon>
        <taxon>Actinomycetota</taxon>
        <taxon>Actinomycetes</taxon>
        <taxon>Micrococcales</taxon>
        <taxon>Microbacteriaceae</taxon>
        <taxon>Microbacterium</taxon>
    </lineage>
</organism>
<feature type="transmembrane region" description="Helical" evidence="1">
    <location>
        <begin position="6"/>
        <end position="26"/>
    </location>
</feature>
<protein>
    <recommendedName>
        <fullName evidence="4">Galactan 5-O-arabinofuranosyltransferase</fullName>
    </recommendedName>
</protein>
<keyword evidence="1" id="KW-0472">Membrane</keyword>
<feature type="transmembrane region" description="Helical" evidence="1">
    <location>
        <begin position="504"/>
        <end position="527"/>
    </location>
</feature>
<accession>A0ABW9GHP6</accession>
<feature type="transmembrane region" description="Helical" evidence="1">
    <location>
        <begin position="333"/>
        <end position="357"/>
    </location>
</feature>
<keyword evidence="1" id="KW-0812">Transmembrane</keyword>
<feature type="transmembrane region" description="Helical" evidence="1">
    <location>
        <begin position="214"/>
        <end position="237"/>
    </location>
</feature>
<evidence type="ECO:0000256" key="1">
    <source>
        <dbReference type="SAM" id="Phobius"/>
    </source>
</evidence>
<name>A0ABW9GHP6_9MICO</name>
<feature type="transmembrane region" description="Helical" evidence="1">
    <location>
        <begin position="38"/>
        <end position="63"/>
    </location>
</feature>
<dbReference type="EMBL" id="JAROCE010000004">
    <property type="protein sequence ID" value="MFM2721337.1"/>
    <property type="molecule type" value="Genomic_DNA"/>
</dbReference>